<proteinExistence type="predicted"/>
<evidence type="ECO:0000256" key="1">
    <source>
        <dbReference type="SAM" id="MobiDB-lite"/>
    </source>
</evidence>
<gene>
    <name evidence="2" type="ORF">TNCT_71221</name>
</gene>
<feature type="compositionally biased region" description="Polar residues" evidence="1">
    <location>
        <begin position="62"/>
        <end position="77"/>
    </location>
</feature>
<dbReference type="Proteomes" id="UP000887116">
    <property type="component" value="Unassembled WGS sequence"/>
</dbReference>
<feature type="region of interest" description="Disordered" evidence="1">
    <location>
        <begin position="1"/>
        <end position="85"/>
    </location>
</feature>
<accession>A0A8X6LC34</accession>
<evidence type="ECO:0000313" key="2">
    <source>
        <dbReference type="EMBL" id="GFR05321.1"/>
    </source>
</evidence>
<organism evidence="2 3">
    <name type="scientific">Trichonephila clavata</name>
    <name type="common">Joro spider</name>
    <name type="synonym">Nephila clavata</name>
    <dbReference type="NCBI Taxonomy" id="2740835"/>
    <lineage>
        <taxon>Eukaryota</taxon>
        <taxon>Metazoa</taxon>
        <taxon>Ecdysozoa</taxon>
        <taxon>Arthropoda</taxon>
        <taxon>Chelicerata</taxon>
        <taxon>Arachnida</taxon>
        <taxon>Araneae</taxon>
        <taxon>Araneomorphae</taxon>
        <taxon>Entelegynae</taxon>
        <taxon>Araneoidea</taxon>
        <taxon>Nephilidae</taxon>
        <taxon>Trichonephila</taxon>
    </lineage>
</organism>
<dbReference type="EMBL" id="BMAO01006002">
    <property type="protein sequence ID" value="GFR05321.1"/>
    <property type="molecule type" value="Genomic_DNA"/>
</dbReference>
<reference evidence="2" key="1">
    <citation type="submission" date="2020-07" db="EMBL/GenBank/DDBJ databases">
        <title>Multicomponent nature underlies the extraordinary mechanical properties of spider dragline silk.</title>
        <authorList>
            <person name="Kono N."/>
            <person name="Nakamura H."/>
            <person name="Mori M."/>
            <person name="Yoshida Y."/>
            <person name="Ohtoshi R."/>
            <person name="Malay A.D."/>
            <person name="Moran D.A.P."/>
            <person name="Tomita M."/>
            <person name="Numata K."/>
            <person name="Arakawa K."/>
        </authorList>
    </citation>
    <scope>NUCLEOTIDE SEQUENCE</scope>
</reference>
<comment type="caution">
    <text evidence="2">The sequence shown here is derived from an EMBL/GenBank/DDBJ whole genome shotgun (WGS) entry which is preliminary data.</text>
</comment>
<name>A0A8X6LC34_TRICU</name>
<keyword evidence="3" id="KW-1185">Reference proteome</keyword>
<protein>
    <submittedName>
        <fullName evidence="2">Uncharacterized protein</fullName>
    </submittedName>
</protein>
<dbReference type="AlphaFoldDB" id="A0A8X6LC34"/>
<sequence length="159" mass="18063">MDSNGRGQKRKNEEIESSDSEDEGRNVDQGLPRKKRMTDVEVKNPMLRPRAEISKWMGKNLANESETQQSEATTSPESMEMKDFEPPRFFNVIKRRIIDSAARPSTSTDYFGAHDEYCVFVPSSEGSSLSTIPEEDESYETLSGSTTETAEEEFMEEDE</sequence>
<feature type="region of interest" description="Disordered" evidence="1">
    <location>
        <begin position="123"/>
        <end position="159"/>
    </location>
</feature>
<evidence type="ECO:0000313" key="3">
    <source>
        <dbReference type="Proteomes" id="UP000887116"/>
    </source>
</evidence>
<feature type="compositionally biased region" description="Acidic residues" evidence="1">
    <location>
        <begin position="149"/>
        <end position="159"/>
    </location>
</feature>